<feature type="transmembrane region" description="Helical" evidence="1">
    <location>
        <begin position="300"/>
        <end position="321"/>
    </location>
</feature>
<gene>
    <name evidence="2" type="ORF">KUTeg_009964</name>
</gene>
<accession>A0ABQ9F5E8</accession>
<dbReference type="EMBL" id="JARBDR010000440">
    <property type="protein sequence ID" value="KAJ8312591.1"/>
    <property type="molecule type" value="Genomic_DNA"/>
</dbReference>
<keyword evidence="3" id="KW-1185">Reference proteome</keyword>
<protein>
    <submittedName>
        <fullName evidence="2">Uncharacterized protein</fullName>
    </submittedName>
</protein>
<keyword evidence="1" id="KW-0812">Transmembrane</keyword>
<name>A0ABQ9F5E8_TEGGR</name>
<keyword evidence="1" id="KW-1133">Transmembrane helix</keyword>
<proteinExistence type="predicted"/>
<dbReference type="Proteomes" id="UP001217089">
    <property type="component" value="Unassembled WGS sequence"/>
</dbReference>
<comment type="caution">
    <text evidence="2">The sequence shown here is derived from an EMBL/GenBank/DDBJ whole genome shotgun (WGS) entry which is preliminary data.</text>
</comment>
<sequence>MAQSTENELVYITEEEMTNLQYHRKSKKKATIPKKFENMELSGANVNSKDIEDSNKISIQTQTDFVCYDANSEKIIIGGATTESRQIYNLQCNGQSFELIITETLKLCEKLQENGSFGRPKAFNTDEEEKSLIFSDNNSLNSNNISEITSLVNVDLTSDLSSRLDSLESKTDSVRHRTHSCDKTETNTYLKMLPIVIQNEENVAKIPKIDSNEVSSVMDCPNFGSNRDLESINNSDLVMEGQGSHLESHEAGDLRQSNDRLDSEEVIDCQGQHHYYEDVDNETDRSVKNVSRYKCRRIKLSTILFFLNILTIASLAIYISFKDSSGKATSFAGNYFLLI</sequence>
<evidence type="ECO:0000313" key="2">
    <source>
        <dbReference type="EMBL" id="KAJ8312591.1"/>
    </source>
</evidence>
<organism evidence="2 3">
    <name type="scientific">Tegillarca granosa</name>
    <name type="common">Malaysian cockle</name>
    <name type="synonym">Anadara granosa</name>
    <dbReference type="NCBI Taxonomy" id="220873"/>
    <lineage>
        <taxon>Eukaryota</taxon>
        <taxon>Metazoa</taxon>
        <taxon>Spiralia</taxon>
        <taxon>Lophotrochozoa</taxon>
        <taxon>Mollusca</taxon>
        <taxon>Bivalvia</taxon>
        <taxon>Autobranchia</taxon>
        <taxon>Pteriomorphia</taxon>
        <taxon>Arcoida</taxon>
        <taxon>Arcoidea</taxon>
        <taxon>Arcidae</taxon>
        <taxon>Tegillarca</taxon>
    </lineage>
</organism>
<keyword evidence="1" id="KW-0472">Membrane</keyword>
<reference evidence="2 3" key="1">
    <citation type="submission" date="2022-12" db="EMBL/GenBank/DDBJ databases">
        <title>Chromosome-level genome of Tegillarca granosa.</title>
        <authorList>
            <person name="Kim J."/>
        </authorList>
    </citation>
    <scope>NUCLEOTIDE SEQUENCE [LARGE SCALE GENOMIC DNA]</scope>
    <source>
        <strain evidence="2">Teg-2019</strain>
        <tissue evidence="2">Adductor muscle</tissue>
    </source>
</reference>
<evidence type="ECO:0000256" key="1">
    <source>
        <dbReference type="SAM" id="Phobius"/>
    </source>
</evidence>
<evidence type="ECO:0000313" key="3">
    <source>
        <dbReference type="Proteomes" id="UP001217089"/>
    </source>
</evidence>